<comment type="caution">
    <text evidence="1">The sequence shown here is derived from an EMBL/GenBank/DDBJ whole genome shotgun (WGS) entry which is preliminary data.</text>
</comment>
<accession>A0ABY2N1J3</accession>
<organism evidence="1 2">
    <name type="scientific">Leptospira stimsonii</name>
    <dbReference type="NCBI Taxonomy" id="2202203"/>
    <lineage>
        <taxon>Bacteria</taxon>
        <taxon>Pseudomonadati</taxon>
        <taxon>Spirochaetota</taxon>
        <taxon>Spirochaetia</taxon>
        <taxon>Leptospirales</taxon>
        <taxon>Leptospiraceae</taxon>
        <taxon>Leptospira</taxon>
    </lineage>
</organism>
<name>A0ABY2N1J3_9LEPT</name>
<protein>
    <submittedName>
        <fullName evidence="1">Uncharacterized protein</fullName>
    </submittedName>
</protein>
<evidence type="ECO:0000313" key="1">
    <source>
        <dbReference type="EMBL" id="TGM13785.1"/>
    </source>
</evidence>
<proteinExistence type="predicted"/>
<evidence type="ECO:0000313" key="2">
    <source>
        <dbReference type="Proteomes" id="UP000297422"/>
    </source>
</evidence>
<gene>
    <name evidence="1" type="ORF">EHQ90_13325</name>
</gene>
<dbReference type="EMBL" id="RQGT01000077">
    <property type="protein sequence ID" value="TGM13785.1"/>
    <property type="molecule type" value="Genomic_DNA"/>
</dbReference>
<sequence length="63" mass="7342">MISKHPRFRFQSGVFQQRHEKQWNRILSKGERMRLAEAGNHCQGTLFSDGSDLITEALIKKID</sequence>
<reference evidence="2" key="1">
    <citation type="journal article" date="2019" name="PLoS Negl. Trop. Dis.">
        <title>Revisiting the worldwide diversity of Leptospira species in the environment.</title>
        <authorList>
            <person name="Vincent A.T."/>
            <person name="Schiettekatte O."/>
            <person name="Bourhy P."/>
            <person name="Veyrier F.J."/>
            <person name="Picardeau M."/>
        </authorList>
    </citation>
    <scope>NUCLEOTIDE SEQUENCE [LARGE SCALE GENOMIC DNA]</scope>
    <source>
        <strain evidence="2">201702407</strain>
    </source>
</reference>
<keyword evidence="2" id="KW-1185">Reference proteome</keyword>
<feature type="non-terminal residue" evidence="1">
    <location>
        <position position="63"/>
    </location>
</feature>
<dbReference type="Proteomes" id="UP000297422">
    <property type="component" value="Unassembled WGS sequence"/>
</dbReference>